<comment type="subcellular location">
    <subcellularLocation>
        <location evidence="1">Cytoplasm</location>
    </subcellularLocation>
</comment>
<dbReference type="NCBIfam" id="NF003543">
    <property type="entry name" value="PRK05198.1"/>
    <property type="match status" value="1"/>
</dbReference>
<evidence type="ECO:0000256" key="2">
    <source>
        <dbReference type="ARBA" id="ARBA00004756"/>
    </source>
</evidence>
<evidence type="ECO:0000256" key="4">
    <source>
        <dbReference type="ARBA" id="ARBA00010499"/>
    </source>
</evidence>
<keyword evidence="7" id="KW-0808">Transferase</keyword>
<evidence type="ECO:0000256" key="6">
    <source>
        <dbReference type="ARBA" id="ARBA00022490"/>
    </source>
</evidence>
<dbReference type="RefSeq" id="WP_075007739.1">
    <property type="nucleotide sequence ID" value="NZ_FOAP01000009.1"/>
</dbReference>
<proteinExistence type="inferred from homology"/>
<keyword evidence="6" id="KW-0963">Cytoplasm</keyword>
<dbReference type="InterPro" id="IPR006218">
    <property type="entry name" value="DAHP1/KDSA"/>
</dbReference>
<comment type="pathway">
    <text evidence="2">Bacterial outer membrane biogenesis; lipopolysaccharide biosynthesis.</text>
</comment>
<evidence type="ECO:0000256" key="5">
    <source>
        <dbReference type="ARBA" id="ARBA00012693"/>
    </source>
</evidence>
<comment type="pathway">
    <text evidence="3">Carbohydrate biosynthesis; 3-deoxy-D-manno-octulosonate biosynthesis; 3-deoxy-D-manno-octulosonate from D-ribulose 5-phosphate: step 2/3.</text>
</comment>
<dbReference type="InterPro" id="IPR006269">
    <property type="entry name" value="KDO8P_synthase"/>
</dbReference>
<dbReference type="EC" id="2.5.1.55" evidence="5"/>
<accession>A0A1H7TKL0</accession>
<dbReference type="GO" id="GO:0008676">
    <property type="term" value="F:3-deoxy-8-phosphooctulonate synthase activity"/>
    <property type="evidence" value="ECO:0007669"/>
    <property type="project" value="UniProtKB-EC"/>
</dbReference>
<evidence type="ECO:0000256" key="8">
    <source>
        <dbReference type="ARBA" id="ARBA00049112"/>
    </source>
</evidence>
<dbReference type="GO" id="GO:0009103">
    <property type="term" value="P:lipopolysaccharide biosynthetic process"/>
    <property type="evidence" value="ECO:0007669"/>
    <property type="project" value="UniProtKB-UniPathway"/>
</dbReference>
<keyword evidence="11" id="KW-1185">Reference proteome</keyword>
<dbReference type="UniPathway" id="UPA00357">
    <property type="reaction ID" value="UER00474"/>
</dbReference>
<dbReference type="SUPFAM" id="SSF51569">
    <property type="entry name" value="Aldolase"/>
    <property type="match status" value="1"/>
</dbReference>
<dbReference type="EMBL" id="FOAP01000009">
    <property type="protein sequence ID" value="SEL85019.1"/>
    <property type="molecule type" value="Genomic_DNA"/>
</dbReference>
<evidence type="ECO:0000256" key="7">
    <source>
        <dbReference type="ARBA" id="ARBA00022679"/>
    </source>
</evidence>
<comment type="catalytic activity">
    <reaction evidence="8">
        <text>D-arabinose 5-phosphate + phosphoenolpyruvate + H2O = 3-deoxy-alpha-D-manno-2-octulosonate-8-phosphate + phosphate</text>
        <dbReference type="Rhea" id="RHEA:14053"/>
        <dbReference type="ChEBI" id="CHEBI:15377"/>
        <dbReference type="ChEBI" id="CHEBI:43474"/>
        <dbReference type="ChEBI" id="CHEBI:57693"/>
        <dbReference type="ChEBI" id="CHEBI:58702"/>
        <dbReference type="ChEBI" id="CHEBI:85985"/>
        <dbReference type="EC" id="2.5.1.55"/>
    </reaction>
</comment>
<organism evidence="10 11">
    <name type="scientific">Stigmatella aurantiaca</name>
    <dbReference type="NCBI Taxonomy" id="41"/>
    <lineage>
        <taxon>Bacteria</taxon>
        <taxon>Pseudomonadati</taxon>
        <taxon>Myxococcota</taxon>
        <taxon>Myxococcia</taxon>
        <taxon>Myxococcales</taxon>
        <taxon>Cystobacterineae</taxon>
        <taxon>Archangiaceae</taxon>
        <taxon>Stigmatella</taxon>
    </lineage>
</organism>
<feature type="domain" description="DAHP synthetase I/KDSA" evidence="9">
    <location>
        <begin position="8"/>
        <end position="256"/>
    </location>
</feature>
<evidence type="ECO:0000313" key="11">
    <source>
        <dbReference type="Proteomes" id="UP000182719"/>
    </source>
</evidence>
<dbReference type="OrthoDB" id="9802281at2"/>
<dbReference type="UniPathway" id="UPA00030"/>
<evidence type="ECO:0000313" key="10">
    <source>
        <dbReference type="EMBL" id="SEL85019.1"/>
    </source>
</evidence>
<dbReference type="Pfam" id="PF00793">
    <property type="entry name" value="DAHP_synth_1"/>
    <property type="match status" value="1"/>
</dbReference>
<reference evidence="11" key="1">
    <citation type="submission" date="2016-10" db="EMBL/GenBank/DDBJ databases">
        <authorList>
            <person name="Varghese N."/>
            <person name="Submissions S."/>
        </authorList>
    </citation>
    <scope>NUCLEOTIDE SEQUENCE [LARGE SCALE GENOMIC DNA]</scope>
    <source>
        <strain evidence="11">DSM 17044</strain>
    </source>
</reference>
<dbReference type="PANTHER" id="PTHR21057">
    <property type="entry name" value="PHOSPHO-2-DEHYDRO-3-DEOXYHEPTONATE ALDOLASE"/>
    <property type="match status" value="1"/>
</dbReference>
<dbReference type="AlphaFoldDB" id="A0A1H7TKL0"/>
<name>A0A1H7TKL0_STIAU</name>
<protein>
    <recommendedName>
        <fullName evidence="5">3-deoxy-8-phosphooctulonate synthase</fullName>
        <ecNumber evidence="5">2.5.1.55</ecNumber>
    </recommendedName>
</protein>
<dbReference type="InterPro" id="IPR013785">
    <property type="entry name" value="Aldolase_TIM"/>
</dbReference>
<gene>
    <name evidence="10" type="ORF">SAMN05444354_10942</name>
</gene>
<sequence length="274" mass="29452">MITLAGHTVGPGQKLFVIAGPDVIESEELALRHAHLLKGITARLGVPYAFKCSYDKANRTSGKSFRGPGLKEGLRVLRRIREEVGVPILTDVHEISHVAPAAEVVDIIQIPAFLCRQTDLVEAVARSGRGVNLKKGQFVAPKDIVHSARKAMECGNPNVLVTERGASFGYNNLVVDMRGFLQMREAGLSVCFDATHSVQLPSAGNGETAGERKFVPLLSRSAAAAGIDALFTEVHEDPDRALCDGPCSLTPQMFEDVVKSVLSIRRALGHEPAV</sequence>
<dbReference type="GO" id="GO:0005737">
    <property type="term" value="C:cytoplasm"/>
    <property type="evidence" value="ECO:0007669"/>
    <property type="project" value="UniProtKB-SubCell"/>
</dbReference>
<evidence type="ECO:0000256" key="1">
    <source>
        <dbReference type="ARBA" id="ARBA00004496"/>
    </source>
</evidence>
<dbReference type="Gene3D" id="3.20.20.70">
    <property type="entry name" value="Aldolase class I"/>
    <property type="match status" value="1"/>
</dbReference>
<evidence type="ECO:0000259" key="9">
    <source>
        <dbReference type="Pfam" id="PF00793"/>
    </source>
</evidence>
<dbReference type="Proteomes" id="UP000182719">
    <property type="component" value="Unassembled WGS sequence"/>
</dbReference>
<evidence type="ECO:0000256" key="3">
    <source>
        <dbReference type="ARBA" id="ARBA00004845"/>
    </source>
</evidence>
<comment type="similarity">
    <text evidence="4">Belongs to the KdsA family.</text>
</comment>
<dbReference type="NCBIfam" id="TIGR01362">
    <property type="entry name" value="KDO8P_synth"/>
    <property type="match status" value="1"/>
</dbReference>